<evidence type="ECO:0000313" key="3">
    <source>
        <dbReference type="Proteomes" id="UP000186030"/>
    </source>
</evidence>
<evidence type="ECO:0000313" key="2">
    <source>
        <dbReference type="EMBL" id="OKO92369.1"/>
    </source>
</evidence>
<accession>A0A1Q5SWI7</accession>
<dbReference type="AlphaFoldDB" id="A0A1Q5SWI7"/>
<organism evidence="2 3">
    <name type="scientific">Geobacillus proteiniphilus</name>
    <dbReference type="NCBI Taxonomy" id="860353"/>
    <lineage>
        <taxon>Bacteria</taxon>
        <taxon>Bacillati</taxon>
        <taxon>Bacillota</taxon>
        <taxon>Bacilli</taxon>
        <taxon>Bacillales</taxon>
        <taxon>Anoxybacillaceae</taxon>
        <taxon>Geobacillus</taxon>
    </lineage>
</organism>
<feature type="region of interest" description="Disordered" evidence="1">
    <location>
        <begin position="23"/>
        <end position="52"/>
    </location>
</feature>
<protein>
    <submittedName>
        <fullName evidence="2">Cysteine synthase</fullName>
    </submittedName>
</protein>
<name>A0A1Q5SWI7_9BACL</name>
<gene>
    <name evidence="2" type="ORF">BRO54_2425</name>
</gene>
<dbReference type="Proteomes" id="UP000186030">
    <property type="component" value="Unassembled WGS sequence"/>
</dbReference>
<sequence length="64" mass="7469">MPKKPPRFPSFIFYYKGEYRTRTGEKSQSVRPNERPFAKNDRKTPGAAGGTDCLNEKRKIIYNE</sequence>
<reference evidence="3" key="2">
    <citation type="submission" date="2017-01" db="EMBL/GenBank/DDBJ databases">
        <title>Genome sequencing and annotation of Geobacillus sp. 1017, a Hydrocarbon-Oxidizing Thermophilic Bacterium Isolated from a Heavy Oil Reservoir (China).</title>
        <authorList>
            <person name="Kadnikov V.V."/>
            <person name="Mardanov A.V."/>
            <person name="Poltaraus A.B."/>
            <person name="Sokolova D.S."/>
            <person name="Semenova E.M."/>
            <person name="Ravin N.V."/>
            <person name="Tourova T.P."/>
            <person name="Nazina T.N."/>
        </authorList>
    </citation>
    <scope>NUCLEOTIDE SEQUENCE [LARGE SCALE GENOMIC DNA]</scope>
    <source>
        <strain evidence="3">1017</strain>
    </source>
</reference>
<reference evidence="2 3" key="1">
    <citation type="submission" date="2016-11" db="EMBL/GenBank/DDBJ databases">
        <authorList>
            <person name="Kadnikov V."/>
            <person name="Nazina T."/>
        </authorList>
    </citation>
    <scope>NUCLEOTIDE SEQUENCE [LARGE SCALE GENOMIC DNA]</scope>
    <source>
        <strain evidence="2 3">1017</strain>
    </source>
</reference>
<comment type="caution">
    <text evidence="2">The sequence shown here is derived from an EMBL/GenBank/DDBJ whole genome shotgun (WGS) entry which is preliminary data.</text>
</comment>
<evidence type="ECO:0000256" key="1">
    <source>
        <dbReference type="SAM" id="MobiDB-lite"/>
    </source>
</evidence>
<feature type="compositionally biased region" description="Basic and acidic residues" evidence="1">
    <location>
        <begin position="32"/>
        <end position="44"/>
    </location>
</feature>
<dbReference type="EMBL" id="MQMG01000031">
    <property type="protein sequence ID" value="OKO92369.1"/>
    <property type="molecule type" value="Genomic_DNA"/>
</dbReference>
<proteinExistence type="predicted"/>